<evidence type="ECO:0000313" key="3">
    <source>
        <dbReference type="Proteomes" id="UP001283361"/>
    </source>
</evidence>
<sequence length="77" mass="9270">MTETRRRAQAQSFCSYHLTKVFPPKQVRSLYRLHMKSARHRIKMNDKKISNFLVTIPDHKNSRQDQTRSRLTQNLSR</sequence>
<organism evidence="2 3">
    <name type="scientific">Elysia crispata</name>
    <name type="common">lettuce slug</name>
    <dbReference type="NCBI Taxonomy" id="231223"/>
    <lineage>
        <taxon>Eukaryota</taxon>
        <taxon>Metazoa</taxon>
        <taxon>Spiralia</taxon>
        <taxon>Lophotrochozoa</taxon>
        <taxon>Mollusca</taxon>
        <taxon>Gastropoda</taxon>
        <taxon>Heterobranchia</taxon>
        <taxon>Euthyneura</taxon>
        <taxon>Panpulmonata</taxon>
        <taxon>Sacoglossa</taxon>
        <taxon>Placobranchoidea</taxon>
        <taxon>Plakobranchidae</taxon>
        <taxon>Elysia</taxon>
    </lineage>
</organism>
<feature type="region of interest" description="Disordered" evidence="1">
    <location>
        <begin position="56"/>
        <end position="77"/>
    </location>
</feature>
<reference evidence="2" key="1">
    <citation type="journal article" date="2023" name="G3 (Bethesda)">
        <title>A reference genome for the long-term kleptoplast-retaining sea slug Elysia crispata morphotype clarki.</title>
        <authorList>
            <person name="Eastman K.E."/>
            <person name="Pendleton A.L."/>
            <person name="Shaikh M.A."/>
            <person name="Suttiyut T."/>
            <person name="Ogas R."/>
            <person name="Tomko P."/>
            <person name="Gavelis G."/>
            <person name="Widhalm J.R."/>
            <person name="Wisecaver J.H."/>
        </authorList>
    </citation>
    <scope>NUCLEOTIDE SEQUENCE</scope>
    <source>
        <strain evidence="2">ECLA1</strain>
    </source>
</reference>
<dbReference type="Proteomes" id="UP001283361">
    <property type="component" value="Unassembled WGS sequence"/>
</dbReference>
<keyword evidence="3" id="KW-1185">Reference proteome</keyword>
<gene>
    <name evidence="2" type="ORF">RRG08_004451</name>
</gene>
<protein>
    <submittedName>
        <fullName evidence="2">Uncharacterized protein</fullName>
    </submittedName>
</protein>
<proteinExistence type="predicted"/>
<name>A0AAE1AXW6_9GAST</name>
<accession>A0AAE1AXW6</accession>
<evidence type="ECO:0000313" key="2">
    <source>
        <dbReference type="EMBL" id="KAK3795296.1"/>
    </source>
</evidence>
<dbReference type="EMBL" id="JAWDGP010001073">
    <property type="protein sequence ID" value="KAK3795296.1"/>
    <property type="molecule type" value="Genomic_DNA"/>
</dbReference>
<comment type="caution">
    <text evidence="2">The sequence shown here is derived from an EMBL/GenBank/DDBJ whole genome shotgun (WGS) entry which is preliminary data.</text>
</comment>
<evidence type="ECO:0000256" key="1">
    <source>
        <dbReference type="SAM" id="MobiDB-lite"/>
    </source>
</evidence>
<dbReference type="AlphaFoldDB" id="A0AAE1AXW6"/>
<feature type="compositionally biased region" description="Basic and acidic residues" evidence="1">
    <location>
        <begin position="57"/>
        <end position="68"/>
    </location>
</feature>